<dbReference type="CDD" id="cd00773">
    <property type="entry name" value="HisRS-like_core"/>
    <property type="match status" value="1"/>
</dbReference>
<protein>
    <recommendedName>
        <fullName evidence="2">histidine--tRNA ligase</fullName>
        <ecNumber evidence="2">6.1.1.21</ecNumber>
    </recommendedName>
</protein>
<dbReference type="InterPro" id="IPR004154">
    <property type="entry name" value="Anticodon-bd"/>
</dbReference>
<evidence type="ECO:0000256" key="7">
    <source>
        <dbReference type="SAM" id="MobiDB-lite"/>
    </source>
</evidence>
<feature type="region of interest" description="Disordered" evidence="7">
    <location>
        <begin position="318"/>
        <end position="364"/>
    </location>
</feature>
<dbReference type="PANTHER" id="PTHR11476:SF7">
    <property type="entry name" value="HISTIDINE--TRNA LIGASE"/>
    <property type="match status" value="1"/>
</dbReference>
<proteinExistence type="inferred from homology"/>
<evidence type="ECO:0000313" key="10">
    <source>
        <dbReference type="Proteomes" id="UP001439008"/>
    </source>
</evidence>
<dbReference type="PANTHER" id="PTHR11476">
    <property type="entry name" value="HISTIDYL-TRNA SYNTHETASE"/>
    <property type="match status" value="1"/>
</dbReference>
<feature type="compositionally biased region" description="Basic and acidic residues" evidence="7">
    <location>
        <begin position="318"/>
        <end position="337"/>
    </location>
</feature>
<dbReference type="InterPro" id="IPR041715">
    <property type="entry name" value="HisRS-like_core"/>
</dbReference>
<dbReference type="SUPFAM" id="SSF55681">
    <property type="entry name" value="Class II aaRS and biotin synthetases"/>
    <property type="match status" value="1"/>
</dbReference>
<dbReference type="Gene3D" id="3.30.930.10">
    <property type="entry name" value="Bira Bifunctional Protein, Domain 2"/>
    <property type="match status" value="1"/>
</dbReference>
<comment type="caution">
    <text evidence="9">The sequence shown here is derived from an EMBL/GenBank/DDBJ whole genome shotgun (WGS) entry which is preliminary data.</text>
</comment>
<evidence type="ECO:0000256" key="2">
    <source>
        <dbReference type="ARBA" id="ARBA00012815"/>
    </source>
</evidence>
<evidence type="ECO:0000259" key="8">
    <source>
        <dbReference type="PROSITE" id="PS50862"/>
    </source>
</evidence>
<dbReference type="EC" id="6.1.1.21" evidence="2"/>
<comment type="catalytic activity">
    <reaction evidence="6">
        <text>tRNA(His) + L-histidine + ATP = L-histidyl-tRNA(His) + AMP + diphosphate + H(+)</text>
        <dbReference type="Rhea" id="RHEA:17313"/>
        <dbReference type="Rhea" id="RHEA-COMP:9665"/>
        <dbReference type="Rhea" id="RHEA-COMP:9689"/>
        <dbReference type="ChEBI" id="CHEBI:15378"/>
        <dbReference type="ChEBI" id="CHEBI:30616"/>
        <dbReference type="ChEBI" id="CHEBI:33019"/>
        <dbReference type="ChEBI" id="CHEBI:57595"/>
        <dbReference type="ChEBI" id="CHEBI:78442"/>
        <dbReference type="ChEBI" id="CHEBI:78527"/>
        <dbReference type="ChEBI" id="CHEBI:456215"/>
        <dbReference type="EC" id="6.1.1.21"/>
    </reaction>
</comment>
<organism evidence="9 10">
    <name type="scientific">Bonamia ostreae</name>
    <dbReference type="NCBI Taxonomy" id="126728"/>
    <lineage>
        <taxon>Eukaryota</taxon>
        <taxon>Sar</taxon>
        <taxon>Rhizaria</taxon>
        <taxon>Endomyxa</taxon>
        <taxon>Ascetosporea</taxon>
        <taxon>Haplosporida</taxon>
        <taxon>Bonamia</taxon>
    </lineage>
</organism>
<sequence>MPEPQTFYIGANFKPTLKQILDISSKRHLKIGFDQTIPIRLAEPKPEYTERVDRLNRALLFIVLTKLLKRRQLSENEAAIKYNIGMLNSNRISSPKFGIESYYDSVPSGKFAYFDYENDFPFSFEFCRVQSHLARIALAAEDLRLLADLSDVVSALSCEALRQNTAAFSSDIESKSQNVRRSDKTMLSLLEDSRLSTKTAEGDFGELKDATLVNGTVRSQISEFLEYVQRSVNEPPTEIATNIALEKLNTKTANLANHLKLLSSCTKNKLVLQNAFADEELPAGSAEATGSFLEELERSLRLLSAEALVAMERIAGEEKDKRERVERAQRRKEEIALKRGNGSGGEKEDRKAAEKRKKKLAKKSDVGLGKANRLFYDKFKHLSNAKTPNRSAALAAMRAFREEKNFVSRLLRNATKTQKLQTPRGTRDTDPRMAAVRDEAFAKIKAVFDRYGAVQIDTPVFEKKEVLLNKYGEDSKLIYDLKEQGGEPLSLRYDLTVPFARYAAMRGLKEMKRYHIGKVYRRDAPAVSRGKFREFYQCDFDIAGKFGRMLPDAEILAVCSDILTSLELGEFVIRVNHRVLLDAILESSGVPASKFRTICSAIDKLDKCSWAAVKQEMVFEKGLSDAVAEEIKGHIFLKGRDCSDLLAQLRARLREKRATSEALEEMETLLGYLDRYGCAKNVSLDFSLARGLDYYTGLIFEAVLKSVENSPSIAGGGRYDHLIGMFSGHDLPAIGLSIGIERILAILGGESNAMGSLRAVRESKTEVLVASAVKEMALEKISVCTMLRKERISSEYVLRDELTPQQQINIALDKGFPFVVFIDRKFSEGMVQLKNMKTKSKEHLKIADVVSVVRASRI</sequence>
<keyword evidence="4" id="KW-0067">ATP-binding</keyword>
<dbReference type="Gene3D" id="1.20.200.10">
    <property type="entry name" value="Fumarase/aspartase (Central domain)"/>
    <property type="match status" value="1"/>
</dbReference>
<dbReference type="Gene3D" id="3.40.50.800">
    <property type="entry name" value="Anticodon-binding domain"/>
    <property type="match status" value="1"/>
</dbReference>
<evidence type="ECO:0000256" key="4">
    <source>
        <dbReference type="ARBA" id="ARBA00022840"/>
    </source>
</evidence>
<dbReference type="EMBL" id="JBDODL010000007">
    <property type="protein sequence ID" value="MES1918025.1"/>
    <property type="molecule type" value="Genomic_DNA"/>
</dbReference>
<dbReference type="InterPro" id="IPR036621">
    <property type="entry name" value="Anticodon-bd_dom_sf"/>
</dbReference>
<dbReference type="NCBIfam" id="TIGR00442">
    <property type="entry name" value="hisS"/>
    <property type="match status" value="1"/>
</dbReference>
<comment type="similarity">
    <text evidence="1">Belongs to the class-II aminoacyl-tRNA synthetase family.</text>
</comment>
<keyword evidence="10" id="KW-1185">Reference proteome</keyword>
<keyword evidence="3" id="KW-0547">Nucleotide-binding</keyword>
<dbReference type="InterPro" id="IPR006195">
    <property type="entry name" value="aa-tRNA-synth_II"/>
</dbReference>
<evidence type="ECO:0000256" key="5">
    <source>
        <dbReference type="ARBA" id="ARBA00022917"/>
    </source>
</evidence>
<dbReference type="Pfam" id="PF03129">
    <property type="entry name" value="HGTP_anticodon"/>
    <property type="match status" value="1"/>
</dbReference>
<evidence type="ECO:0000256" key="6">
    <source>
        <dbReference type="ARBA" id="ARBA00047639"/>
    </source>
</evidence>
<reference evidence="9 10" key="1">
    <citation type="journal article" date="2024" name="BMC Biol.">
        <title>Comparative genomics of Ascetosporea gives new insight into the evolutionary basis for animal parasitism in Rhizaria.</title>
        <authorList>
            <person name="Hiltunen Thoren M."/>
            <person name="Onut-Brannstrom I."/>
            <person name="Alfjorden A."/>
            <person name="Peckova H."/>
            <person name="Swords F."/>
            <person name="Hooper C."/>
            <person name="Holzer A.S."/>
            <person name="Bass D."/>
            <person name="Burki F."/>
        </authorList>
    </citation>
    <scope>NUCLEOTIDE SEQUENCE [LARGE SCALE GENOMIC DNA]</scope>
    <source>
        <strain evidence="9">20-A016</strain>
    </source>
</reference>
<feature type="domain" description="Aminoacyl-transfer RNA synthetases class-II family profile" evidence="8">
    <location>
        <begin position="444"/>
        <end position="804"/>
    </location>
</feature>
<keyword evidence="5" id="KW-0648">Protein biosynthesis</keyword>
<evidence type="ECO:0000256" key="3">
    <source>
        <dbReference type="ARBA" id="ARBA00022741"/>
    </source>
</evidence>
<gene>
    <name evidence="9" type="ORF">MHBO_000056</name>
</gene>
<dbReference type="SUPFAM" id="SSF52954">
    <property type="entry name" value="Class II aaRS ABD-related"/>
    <property type="match status" value="1"/>
</dbReference>
<evidence type="ECO:0000256" key="1">
    <source>
        <dbReference type="ARBA" id="ARBA00008226"/>
    </source>
</evidence>
<dbReference type="PROSITE" id="PS50862">
    <property type="entry name" value="AA_TRNA_LIGASE_II"/>
    <property type="match status" value="1"/>
</dbReference>
<dbReference type="InterPro" id="IPR045864">
    <property type="entry name" value="aa-tRNA-synth_II/BPL/LPL"/>
</dbReference>
<dbReference type="InterPro" id="IPR015807">
    <property type="entry name" value="His-tRNA-ligase"/>
</dbReference>
<dbReference type="Proteomes" id="UP001439008">
    <property type="component" value="Unassembled WGS sequence"/>
</dbReference>
<dbReference type="Pfam" id="PF13393">
    <property type="entry name" value="tRNA-synt_His"/>
    <property type="match status" value="1"/>
</dbReference>
<evidence type="ECO:0000313" key="9">
    <source>
        <dbReference type="EMBL" id="MES1918025.1"/>
    </source>
</evidence>
<name>A0ABV2AE91_9EUKA</name>
<accession>A0ABV2AE91</accession>